<dbReference type="GO" id="GO:0006629">
    <property type="term" value="P:lipid metabolic process"/>
    <property type="evidence" value="ECO:0007669"/>
    <property type="project" value="InterPro"/>
</dbReference>
<organism evidence="9 10">
    <name type="scientific">Patellaria atrata CBS 101060</name>
    <dbReference type="NCBI Taxonomy" id="1346257"/>
    <lineage>
        <taxon>Eukaryota</taxon>
        <taxon>Fungi</taxon>
        <taxon>Dikarya</taxon>
        <taxon>Ascomycota</taxon>
        <taxon>Pezizomycotina</taxon>
        <taxon>Dothideomycetes</taxon>
        <taxon>Dothideomycetes incertae sedis</taxon>
        <taxon>Patellariales</taxon>
        <taxon>Patellariaceae</taxon>
        <taxon>Patellaria</taxon>
    </lineage>
</organism>
<gene>
    <name evidence="9" type="ORF">M501DRAFT_939706</name>
</gene>
<dbReference type="InterPro" id="IPR032805">
    <property type="entry name" value="Wax_synthase_dom"/>
</dbReference>
<dbReference type="PANTHER" id="PTHR31595:SF27">
    <property type="entry name" value="WAX SYNTHASE DOMAIN-CONTAINING PROTEIN-RELATED"/>
    <property type="match status" value="1"/>
</dbReference>
<dbReference type="EMBL" id="MU006103">
    <property type="protein sequence ID" value="KAF2836627.1"/>
    <property type="molecule type" value="Genomic_DNA"/>
</dbReference>
<evidence type="ECO:0000313" key="9">
    <source>
        <dbReference type="EMBL" id="KAF2836627.1"/>
    </source>
</evidence>
<dbReference type="Proteomes" id="UP000799429">
    <property type="component" value="Unassembled WGS sequence"/>
</dbReference>
<feature type="transmembrane region" description="Helical" evidence="7">
    <location>
        <begin position="92"/>
        <end position="115"/>
    </location>
</feature>
<evidence type="ECO:0000256" key="2">
    <source>
        <dbReference type="ARBA" id="ARBA00007282"/>
    </source>
</evidence>
<feature type="transmembrane region" description="Helical" evidence="7">
    <location>
        <begin position="181"/>
        <end position="202"/>
    </location>
</feature>
<dbReference type="Pfam" id="PF13813">
    <property type="entry name" value="MBOAT_2"/>
    <property type="match status" value="1"/>
</dbReference>
<dbReference type="PANTHER" id="PTHR31595">
    <property type="entry name" value="LONG-CHAIN-ALCOHOL O-FATTY-ACYLTRANSFERASE 3-RELATED"/>
    <property type="match status" value="1"/>
</dbReference>
<feature type="transmembrane region" description="Helical" evidence="7">
    <location>
        <begin position="214"/>
        <end position="235"/>
    </location>
</feature>
<dbReference type="GO" id="GO:0016020">
    <property type="term" value="C:membrane"/>
    <property type="evidence" value="ECO:0007669"/>
    <property type="project" value="UniProtKB-SubCell"/>
</dbReference>
<accession>A0A9P4S5N1</accession>
<feature type="domain" description="Wax synthase" evidence="8">
    <location>
        <begin position="126"/>
        <end position="217"/>
    </location>
</feature>
<evidence type="ECO:0000256" key="4">
    <source>
        <dbReference type="ARBA" id="ARBA00022692"/>
    </source>
</evidence>
<proteinExistence type="inferred from homology"/>
<feature type="non-terminal residue" evidence="9">
    <location>
        <position position="1"/>
    </location>
</feature>
<dbReference type="AlphaFoldDB" id="A0A9P4S5N1"/>
<evidence type="ECO:0000256" key="6">
    <source>
        <dbReference type="ARBA" id="ARBA00023136"/>
    </source>
</evidence>
<comment type="similarity">
    <text evidence="2">Belongs to the wax synthase family.</text>
</comment>
<feature type="transmembrane region" description="Helical" evidence="7">
    <location>
        <begin position="153"/>
        <end position="169"/>
    </location>
</feature>
<evidence type="ECO:0000256" key="5">
    <source>
        <dbReference type="ARBA" id="ARBA00022989"/>
    </source>
</evidence>
<evidence type="ECO:0000259" key="8">
    <source>
        <dbReference type="Pfam" id="PF13813"/>
    </source>
</evidence>
<feature type="transmembrane region" description="Helical" evidence="7">
    <location>
        <begin position="255"/>
        <end position="278"/>
    </location>
</feature>
<comment type="caution">
    <text evidence="9">The sequence shown here is derived from an EMBL/GenBank/DDBJ whole genome shotgun (WGS) entry which is preliminary data.</text>
</comment>
<evidence type="ECO:0000256" key="3">
    <source>
        <dbReference type="ARBA" id="ARBA00022679"/>
    </source>
</evidence>
<keyword evidence="10" id="KW-1185">Reference proteome</keyword>
<evidence type="ECO:0000256" key="7">
    <source>
        <dbReference type="SAM" id="Phobius"/>
    </source>
</evidence>
<dbReference type="InterPro" id="IPR044851">
    <property type="entry name" value="Wax_synthase"/>
</dbReference>
<reference evidence="9" key="1">
    <citation type="journal article" date="2020" name="Stud. Mycol.">
        <title>101 Dothideomycetes genomes: a test case for predicting lifestyles and emergence of pathogens.</title>
        <authorList>
            <person name="Haridas S."/>
            <person name="Albert R."/>
            <person name="Binder M."/>
            <person name="Bloem J."/>
            <person name="Labutti K."/>
            <person name="Salamov A."/>
            <person name="Andreopoulos B."/>
            <person name="Baker S."/>
            <person name="Barry K."/>
            <person name="Bills G."/>
            <person name="Bluhm B."/>
            <person name="Cannon C."/>
            <person name="Castanera R."/>
            <person name="Culley D."/>
            <person name="Daum C."/>
            <person name="Ezra D."/>
            <person name="Gonzalez J."/>
            <person name="Henrissat B."/>
            <person name="Kuo A."/>
            <person name="Liang C."/>
            <person name="Lipzen A."/>
            <person name="Lutzoni F."/>
            <person name="Magnuson J."/>
            <person name="Mondo S."/>
            <person name="Nolan M."/>
            <person name="Ohm R."/>
            <person name="Pangilinan J."/>
            <person name="Park H.-J."/>
            <person name="Ramirez L."/>
            <person name="Alfaro M."/>
            <person name="Sun H."/>
            <person name="Tritt A."/>
            <person name="Yoshinaga Y."/>
            <person name="Zwiers L.-H."/>
            <person name="Turgeon B."/>
            <person name="Goodwin S."/>
            <person name="Spatafora J."/>
            <person name="Crous P."/>
            <person name="Grigoriev I."/>
        </authorList>
    </citation>
    <scope>NUCLEOTIDE SEQUENCE</scope>
    <source>
        <strain evidence="9">CBS 101060</strain>
    </source>
</reference>
<sequence>ISNRYIGTPFQARNTPPYSTTEPNFIPTRFTFLLHRSLIFLACYLITDILLLLNQPALNPIVYDEIHVPFVRRLLKSEVTMEETSIRVSTTIGFWIGAYICIQGYCTTMSILAVASGFMSPVDRRPTFGSPMDAYSIRRFWGRFWHQLMRKKFGTVADFLTFPLLRVLHLPDKPHTLFPRYTQLTLVFLISGLLHQAIEVAQGLLWSQSGALKFFLLMAIGIMIEDAAVSIWGALLTQGSKSVNGARGSEAEVVWWRKGFGYIWVILYLSWATPVWAYPGLRRDTGQIEFNPLPFSFIGLLRT</sequence>
<protein>
    <recommendedName>
        <fullName evidence="8">Wax synthase domain-containing protein</fullName>
    </recommendedName>
</protein>
<evidence type="ECO:0000313" key="10">
    <source>
        <dbReference type="Proteomes" id="UP000799429"/>
    </source>
</evidence>
<feature type="transmembrane region" description="Helical" evidence="7">
    <location>
        <begin position="33"/>
        <end position="53"/>
    </location>
</feature>
<keyword evidence="6 7" id="KW-0472">Membrane</keyword>
<dbReference type="OrthoDB" id="1077582at2759"/>
<keyword evidence="4 7" id="KW-0812">Transmembrane</keyword>
<name>A0A9P4S5N1_9PEZI</name>
<keyword evidence="5 7" id="KW-1133">Transmembrane helix</keyword>
<dbReference type="GO" id="GO:0008374">
    <property type="term" value="F:O-acyltransferase activity"/>
    <property type="evidence" value="ECO:0007669"/>
    <property type="project" value="InterPro"/>
</dbReference>
<comment type="subcellular location">
    <subcellularLocation>
        <location evidence="1">Membrane</location>
        <topology evidence="1">Multi-pass membrane protein</topology>
    </subcellularLocation>
</comment>
<keyword evidence="3" id="KW-0808">Transferase</keyword>
<evidence type="ECO:0000256" key="1">
    <source>
        <dbReference type="ARBA" id="ARBA00004141"/>
    </source>
</evidence>